<dbReference type="PANTHER" id="PTHR14387:SF0">
    <property type="entry name" value="DUF2428 DOMAIN-CONTAINING PROTEIN"/>
    <property type="match status" value="1"/>
</dbReference>
<reference evidence="1" key="1">
    <citation type="submission" date="2022-10" db="EMBL/GenBank/DDBJ databases">
        <title>Novel sulphate-reducing endosymbionts in the free-living metamonad Anaeramoeba.</title>
        <authorList>
            <person name="Jerlstrom-Hultqvist J."/>
            <person name="Cepicka I."/>
            <person name="Gallot-Lavallee L."/>
            <person name="Salas-Leiva D."/>
            <person name="Curtis B.A."/>
            <person name="Zahonova K."/>
            <person name="Pipaliya S."/>
            <person name="Dacks J."/>
            <person name="Roger A.J."/>
        </authorList>
    </citation>
    <scope>NUCLEOTIDE SEQUENCE</scope>
    <source>
        <strain evidence="1">BMAN</strain>
    </source>
</reference>
<dbReference type="GO" id="GO:0005829">
    <property type="term" value="C:cytosol"/>
    <property type="evidence" value="ECO:0007669"/>
    <property type="project" value="TreeGrafter"/>
</dbReference>
<dbReference type="Proteomes" id="UP001149090">
    <property type="component" value="Unassembled WGS sequence"/>
</dbReference>
<keyword evidence="2" id="KW-1185">Reference proteome</keyword>
<dbReference type="GO" id="GO:0030488">
    <property type="term" value="P:tRNA methylation"/>
    <property type="evidence" value="ECO:0007669"/>
    <property type="project" value="TreeGrafter"/>
</dbReference>
<dbReference type="EMBL" id="JAPDFW010000136">
    <property type="protein sequence ID" value="KAJ5066742.1"/>
    <property type="molecule type" value="Genomic_DNA"/>
</dbReference>
<accession>A0A9Q0L5M4</accession>
<evidence type="ECO:0000313" key="1">
    <source>
        <dbReference type="EMBL" id="KAJ5066742.1"/>
    </source>
</evidence>
<evidence type="ECO:0000313" key="2">
    <source>
        <dbReference type="Proteomes" id="UP001149090"/>
    </source>
</evidence>
<dbReference type="AlphaFoldDB" id="A0A9Q0L5M4"/>
<dbReference type="InterPro" id="IPR051954">
    <property type="entry name" value="tRNA_methyltransferase_THADA"/>
</dbReference>
<dbReference type="PANTHER" id="PTHR14387">
    <property type="entry name" value="THADA/DEATH RECEPTOR INTERACTING PROTEIN"/>
    <property type="match status" value="1"/>
</dbReference>
<proteinExistence type="predicted"/>
<protein>
    <submittedName>
        <fullName evidence="1">Thada/death receptor interacting protein</fullName>
    </submittedName>
</protein>
<name>A0A9Q0L5M4_ANAIG</name>
<sequence length="585" mass="70464">MLLLIYQIIQENKTNEDSMFIPNLINLFEKWLSSIDFLGSFINSCLPNRVLFLSILFEFLVKPIAHDYSLFDQVSERLLNKIFSLAQHDFDVYFSTQNEKQHIQLSNKDEHIIGKGDFLQEITRLYLYRLLYFTRLDENNHLNLSEIIIYMIRHKEMDIRFAAIKTLYKFIHENGNEILEMNLDFDDPKVEKHHKYFIEEIYKIREFLLINLFKEKHPYCLRILLNLYLKLEPVFRINLDLKSNEKLICFWKSLIGCVEEYNDPKTKGRCLLLMGEFIRQILEQIQNQNQNQFISEIDISKYIEFIYKSSENQLPTYLRLCAAKSLIKTTILVSKQLIVPEIVINSWLIIFTFLQDDHEYIRFKVSKQVSEMLFRKTENSNFHKNFDNLCENKIIGDSMNYLYSYYGKGTYYQSALLFNHLLYFALTNQKIFPNNPNSWILNEEYNSTKYLEKIELERKEIQEHFEKKEHDFKSKVLRFSKMESDEALLNEIENVYFEDILIVQHVMNIFSLFVNDNFNQETKEFIENWKDYFEKKTEKIVEYLEESEKNLNGNLDSEINLNYWPGKINTYASFLYILLSNFWFI</sequence>
<organism evidence="1 2">
    <name type="scientific">Anaeramoeba ignava</name>
    <name type="common">Anaerobic marine amoeba</name>
    <dbReference type="NCBI Taxonomy" id="1746090"/>
    <lineage>
        <taxon>Eukaryota</taxon>
        <taxon>Metamonada</taxon>
        <taxon>Anaeramoebidae</taxon>
        <taxon>Anaeramoeba</taxon>
    </lineage>
</organism>
<comment type="caution">
    <text evidence="1">The sequence shown here is derived from an EMBL/GenBank/DDBJ whole genome shotgun (WGS) entry which is preliminary data.</text>
</comment>
<gene>
    <name evidence="1" type="ORF">M0811_03086</name>
</gene>